<evidence type="ECO:0008006" key="5">
    <source>
        <dbReference type="Google" id="ProtNLM"/>
    </source>
</evidence>
<feature type="signal peptide" evidence="2">
    <location>
        <begin position="1"/>
        <end position="21"/>
    </location>
</feature>
<gene>
    <name evidence="3" type="ORF">V8G56_09935</name>
</gene>
<organism evidence="3 4">
    <name type="scientific">Gaetbulibacter aquiaggeris</name>
    <dbReference type="NCBI Taxonomy" id="1735373"/>
    <lineage>
        <taxon>Bacteria</taxon>
        <taxon>Pseudomonadati</taxon>
        <taxon>Bacteroidota</taxon>
        <taxon>Flavobacteriia</taxon>
        <taxon>Flavobacteriales</taxon>
        <taxon>Flavobacteriaceae</taxon>
        <taxon>Gaetbulibacter</taxon>
    </lineage>
</organism>
<dbReference type="PROSITE" id="PS51257">
    <property type="entry name" value="PROKAR_LIPOPROTEIN"/>
    <property type="match status" value="1"/>
</dbReference>
<comment type="caution">
    <text evidence="3">The sequence shown here is derived from an EMBL/GenBank/DDBJ whole genome shotgun (WGS) entry which is preliminary data.</text>
</comment>
<protein>
    <recommendedName>
        <fullName evidence="5">Lipoprotein</fullName>
    </recommendedName>
</protein>
<feature type="chain" id="PRO_5045970203" description="Lipoprotein" evidence="2">
    <location>
        <begin position="22"/>
        <end position="130"/>
    </location>
</feature>
<feature type="compositionally biased region" description="Low complexity" evidence="1">
    <location>
        <begin position="112"/>
        <end position="130"/>
    </location>
</feature>
<evidence type="ECO:0000313" key="4">
    <source>
        <dbReference type="Proteomes" id="UP001610104"/>
    </source>
</evidence>
<accession>A0ABW7MQC6</accession>
<evidence type="ECO:0000256" key="1">
    <source>
        <dbReference type="SAM" id="MobiDB-lite"/>
    </source>
</evidence>
<keyword evidence="2" id="KW-0732">Signal</keyword>
<name>A0ABW7MQC6_9FLAO</name>
<keyword evidence="4" id="KW-1185">Reference proteome</keyword>
<feature type="region of interest" description="Disordered" evidence="1">
    <location>
        <begin position="106"/>
        <end position="130"/>
    </location>
</feature>
<dbReference type="Proteomes" id="UP001610104">
    <property type="component" value="Unassembled WGS sequence"/>
</dbReference>
<reference evidence="3 4" key="1">
    <citation type="submission" date="2024-02" db="EMBL/GenBank/DDBJ databases">
        <title>A Gaetbulibacter species isolated from tidal flats and genomic insights of their niches.</title>
        <authorList>
            <person name="Ye Y."/>
        </authorList>
    </citation>
    <scope>NUCLEOTIDE SEQUENCE [LARGE SCALE GENOMIC DNA]</scope>
    <source>
        <strain evidence="3 4">KEM-8</strain>
    </source>
</reference>
<dbReference type="RefSeq" id="WP_395438299.1">
    <property type="nucleotide sequence ID" value="NZ_JBAWKC010000003.1"/>
</dbReference>
<proteinExistence type="predicted"/>
<dbReference type="EMBL" id="JBAWKC010000003">
    <property type="protein sequence ID" value="MFH6769053.1"/>
    <property type="molecule type" value="Genomic_DNA"/>
</dbReference>
<evidence type="ECO:0000313" key="3">
    <source>
        <dbReference type="EMBL" id="MFH6769053.1"/>
    </source>
</evidence>
<evidence type="ECO:0000256" key="2">
    <source>
        <dbReference type="SAM" id="SignalP"/>
    </source>
</evidence>
<sequence>MKKRNQFLIIPLVAFMFIAQSCGPVVFSSSLETAPPVWFYPNRVETIRYVYFPDYTIYYDLSLGNYIYLNNGVWVRVKVLPQRYRSINLRQSQFVRVKNYRGDNISEYHRANNSNNRRSNTRSNTNNSRN</sequence>